<dbReference type="Proteomes" id="UP000005297">
    <property type="component" value="Unassembled WGS sequence"/>
</dbReference>
<reference evidence="3 4" key="1">
    <citation type="submission" date="2006-09" db="EMBL/GenBank/DDBJ databases">
        <authorList>
            <person name="Emerson D."/>
            <person name="Ferriera S."/>
            <person name="Johnson J."/>
            <person name="Kravitz S."/>
            <person name="Halpern A."/>
            <person name="Remington K."/>
            <person name="Beeson K."/>
            <person name="Tran B."/>
            <person name="Rogers Y.-H."/>
            <person name="Friedman R."/>
            <person name="Venter J.C."/>
        </authorList>
    </citation>
    <scope>NUCLEOTIDE SEQUENCE [LARGE SCALE GENOMIC DNA]</scope>
    <source>
        <strain evidence="3 4">PV-1</strain>
    </source>
</reference>
<keyword evidence="3" id="KW-0808">Transferase</keyword>
<dbReference type="SUPFAM" id="SSF53448">
    <property type="entry name" value="Nucleotide-diphospho-sugar transferases"/>
    <property type="match status" value="1"/>
</dbReference>
<dbReference type="HOGENOM" id="CLU_065962_1_0_0"/>
<dbReference type="InParanoid" id="Q0F2Q4"/>
<dbReference type="Pfam" id="PF00535">
    <property type="entry name" value="Glycos_transf_2"/>
    <property type="match status" value="1"/>
</dbReference>
<dbReference type="RefSeq" id="WP_009850515.1">
    <property type="nucleotide sequence ID" value="NZ_DS022295.1"/>
</dbReference>
<organism evidence="3 4">
    <name type="scientific">Mariprofundus ferrooxydans PV-1</name>
    <dbReference type="NCBI Taxonomy" id="314345"/>
    <lineage>
        <taxon>Bacteria</taxon>
        <taxon>Pseudomonadati</taxon>
        <taxon>Pseudomonadota</taxon>
        <taxon>Candidatius Mariprofundia</taxon>
        <taxon>Mariprofundales</taxon>
        <taxon>Mariprofundaceae</taxon>
        <taxon>Mariprofundus</taxon>
    </lineage>
</organism>
<dbReference type="STRING" id="314344.AL013_01960"/>
<protein>
    <submittedName>
        <fullName evidence="3">Glycosyl transferase, group 2 family protein</fullName>
    </submittedName>
</protein>
<name>Q0F2Q4_9PROT</name>
<evidence type="ECO:0000259" key="2">
    <source>
        <dbReference type="Pfam" id="PF00535"/>
    </source>
</evidence>
<feature type="domain" description="Glycosyltransferase 2-like" evidence="2">
    <location>
        <begin position="5"/>
        <end position="122"/>
    </location>
</feature>
<dbReference type="EMBL" id="AATS01000002">
    <property type="protein sequence ID" value="EAU55496.1"/>
    <property type="molecule type" value="Genomic_DNA"/>
</dbReference>
<dbReference type="PANTHER" id="PTHR43630:SF2">
    <property type="entry name" value="GLYCOSYLTRANSFERASE"/>
    <property type="match status" value="1"/>
</dbReference>
<evidence type="ECO:0000256" key="1">
    <source>
        <dbReference type="ARBA" id="ARBA00038494"/>
    </source>
</evidence>
<dbReference type="InterPro" id="IPR001173">
    <property type="entry name" value="Glyco_trans_2-like"/>
</dbReference>
<dbReference type="GO" id="GO:0016740">
    <property type="term" value="F:transferase activity"/>
    <property type="evidence" value="ECO:0007669"/>
    <property type="project" value="UniProtKB-KW"/>
</dbReference>
<dbReference type="PANTHER" id="PTHR43630">
    <property type="entry name" value="POLY-BETA-1,6-N-ACETYL-D-GLUCOSAMINE SYNTHASE"/>
    <property type="match status" value="1"/>
</dbReference>
<accession>Q0F2Q4</accession>
<dbReference type="AlphaFoldDB" id="Q0F2Q4"/>
<proteinExistence type="inferred from homology"/>
<dbReference type="eggNOG" id="COG0463">
    <property type="taxonomic scope" value="Bacteria"/>
</dbReference>
<keyword evidence="4" id="KW-1185">Reference proteome</keyword>
<gene>
    <name evidence="3" type="ORF">SPV1_01072</name>
</gene>
<evidence type="ECO:0000313" key="3">
    <source>
        <dbReference type="EMBL" id="EAU55496.1"/>
    </source>
</evidence>
<dbReference type="Gene3D" id="3.90.550.10">
    <property type="entry name" value="Spore Coat Polysaccharide Biosynthesis Protein SpsA, Chain A"/>
    <property type="match status" value="1"/>
</dbReference>
<dbReference type="InterPro" id="IPR029044">
    <property type="entry name" value="Nucleotide-diphossugar_trans"/>
</dbReference>
<sequence>MTELSVYIIAYNEADKIADAVKSALWADEVIVVDSHSSDNTAEIAAALGARVVQLDFEGFGKLRNDAIAACKHEWIFSLDADERCTSEAAEEIRNIIADPASADAWYVPRKNWFMGRWIKHCGWYPDYRQPQLFRRGALSFEQADQVHERYHIHGSTGHMQTPIWQFPFKNLEQVLHKANRYSTLGVDRLENKGVRAGMGKALLRGLWSFFRIYILKRGFLDGWAGFVIAFSNLEGVFYRYAKLRERQQRWDLPPDRE</sequence>
<comment type="similarity">
    <text evidence="1">Belongs to the glycosyltransferase 2 family. WaaE/KdtX subfamily.</text>
</comment>
<evidence type="ECO:0000313" key="4">
    <source>
        <dbReference type="Proteomes" id="UP000005297"/>
    </source>
</evidence>
<dbReference type="CDD" id="cd02511">
    <property type="entry name" value="Beta4Glucosyltransferase"/>
    <property type="match status" value="1"/>
</dbReference>
<dbReference type="OrthoDB" id="5294601at2"/>
<comment type="caution">
    <text evidence="3">The sequence shown here is derived from an EMBL/GenBank/DDBJ whole genome shotgun (WGS) entry which is preliminary data.</text>
</comment>